<reference evidence="8 9" key="1">
    <citation type="submission" date="2019-06" db="EMBL/GenBank/DDBJ databases">
        <title>Whole genome shotgun sequence of Pseudonocardia hydrocarbonoxydans NBRC 14498.</title>
        <authorList>
            <person name="Hosoyama A."/>
            <person name="Uohara A."/>
            <person name="Ohji S."/>
            <person name="Ichikawa N."/>
        </authorList>
    </citation>
    <scope>NUCLEOTIDE SEQUENCE [LARGE SCALE GENOMIC DNA]</scope>
    <source>
        <strain evidence="8 9">NBRC 14498</strain>
    </source>
</reference>
<keyword evidence="4 7" id="KW-0812">Transmembrane</keyword>
<dbReference type="OrthoDB" id="9815525at2"/>
<keyword evidence="2" id="KW-0813">Transport</keyword>
<dbReference type="Pfam" id="PF05977">
    <property type="entry name" value="MFS_3"/>
    <property type="match status" value="1"/>
</dbReference>
<gene>
    <name evidence="8" type="ORF">PHY01_16490</name>
</gene>
<dbReference type="GO" id="GO:0005886">
    <property type="term" value="C:plasma membrane"/>
    <property type="evidence" value="ECO:0007669"/>
    <property type="project" value="UniProtKB-SubCell"/>
</dbReference>
<keyword evidence="9" id="KW-1185">Reference proteome</keyword>
<evidence type="ECO:0000256" key="4">
    <source>
        <dbReference type="ARBA" id="ARBA00022692"/>
    </source>
</evidence>
<keyword evidence="5 7" id="KW-1133">Transmembrane helix</keyword>
<name>A0A4Y3WPP9_9PSEU</name>
<accession>A0A4Y3WPP9</accession>
<dbReference type="CDD" id="cd06173">
    <property type="entry name" value="MFS_MefA_like"/>
    <property type="match status" value="1"/>
</dbReference>
<dbReference type="InterPro" id="IPR010290">
    <property type="entry name" value="TM_effector"/>
</dbReference>
<feature type="transmembrane region" description="Helical" evidence="7">
    <location>
        <begin position="53"/>
        <end position="70"/>
    </location>
</feature>
<dbReference type="RefSeq" id="WP_141277924.1">
    <property type="nucleotide sequence ID" value="NZ_BAAARZ010000026.1"/>
</dbReference>
<dbReference type="Gene3D" id="1.20.1250.20">
    <property type="entry name" value="MFS general substrate transporter like domains"/>
    <property type="match status" value="1"/>
</dbReference>
<evidence type="ECO:0000256" key="2">
    <source>
        <dbReference type="ARBA" id="ARBA00022448"/>
    </source>
</evidence>
<keyword evidence="6 7" id="KW-0472">Membrane</keyword>
<evidence type="ECO:0000256" key="3">
    <source>
        <dbReference type="ARBA" id="ARBA00022475"/>
    </source>
</evidence>
<dbReference type="PANTHER" id="PTHR23513:SF6">
    <property type="entry name" value="MAJOR FACILITATOR SUPERFAMILY ASSOCIATED DOMAIN-CONTAINING PROTEIN"/>
    <property type="match status" value="1"/>
</dbReference>
<sequence>MRLREEPGFRRFWLASTVSYLGTAVGSVALVVLVERDLDGSAADLGAVSAARWAPYLLVGLFAGVLADRVRRRPLLVATDAGRALVLAVVVATALAGVLTIPVLAGLMLVFGTLSIGNDAAHQSFLPRLLPRAALPRANARIEQSEAVAQTGGQAVGGGLVGWLGAPLGTGVDALSHAVSAVLLARTAPEDPVPREPPGLRRVLAQAGEGLAWVYRHPTLRPLALGTHWWFVCHSLLTTVYAFFALRELGIGAVGLGVTYAVAGVGALAGTTQAQALADRVGIGTAIAGSRVLEAGGFAVVITASVAPSPVAATAVAAAGQFVVGLGMGLEGPTEMSYRQGVTADGLQGRTGATMRSFNRAAITIGAPTGGVLADVVGFRPALWVGVVGMAAGGVALARSGLRHAVRG</sequence>
<dbReference type="PANTHER" id="PTHR23513">
    <property type="entry name" value="INTEGRAL MEMBRANE EFFLUX PROTEIN-RELATED"/>
    <property type="match status" value="1"/>
</dbReference>
<dbReference type="AlphaFoldDB" id="A0A4Y3WPP9"/>
<protein>
    <submittedName>
        <fullName evidence="8">MFS transporter</fullName>
    </submittedName>
</protein>
<evidence type="ECO:0000313" key="9">
    <source>
        <dbReference type="Proteomes" id="UP000320338"/>
    </source>
</evidence>
<feature type="transmembrane region" description="Helical" evidence="7">
    <location>
        <begin position="253"/>
        <end position="271"/>
    </location>
</feature>
<feature type="transmembrane region" description="Helical" evidence="7">
    <location>
        <begin position="82"/>
        <end position="111"/>
    </location>
</feature>
<evidence type="ECO:0000256" key="7">
    <source>
        <dbReference type="SAM" id="Phobius"/>
    </source>
</evidence>
<feature type="transmembrane region" description="Helical" evidence="7">
    <location>
        <begin position="12"/>
        <end position="33"/>
    </location>
</feature>
<dbReference type="Proteomes" id="UP000320338">
    <property type="component" value="Unassembled WGS sequence"/>
</dbReference>
<dbReference type="InterPro" id="IPR036259">
    <property type="entry name" value="MFS_trans_sf"/>
</dbReference>
<dbReference type="SUPFAM" id="SSF103473">
    <property type="entry name" value="MFS general substrate transporter"/>
    <property type="match status" value="1"/>
</dbReference>
<evidence type="ECO:0000256" key="6">
    <source>
        <dbReference type="ARBA" id="ARBA00023136"/>
    </source>
</evidence>
<comment type="caution">
    <text evidence="8">The sequence shown here is derived from an EMBL/GenBank/DDBJ whole genome shotgun (WGS) entry which is preliminary data.</text>
</comment>
<organism evidence="8 9">
    <name type="scientific">Pseudonocardia hydrocarbonoxydans</name>
    <dbReference type="NCBI Taxonomy" id="76726"/>
    <lineage>
        <taxon>Bacteria</taxon>
        <taxon>Bacillati</taxon>
        <taxon>Actinomycetota</taxon>
        <taxon>Actinomycetes</taxon>
        <taxon>Pseudonocardiales</taxon>
        <taxon>Pseudonocardiaceae</taxon>
        <taxon>Pseudonocardia</taxon>
    </lineage>
</organism>
<proteinExistence type="predicted"/>
<evidence type="ECO:0000256" key="5">
    <source>
        <dbReference type="ARBA" id="ARBA00022989"/>
    </source>
</evidence>
<keyword evidence="3" id="KW-1003">Cell membrane</keyword>
<comment type="subcellular location">
    <subcellularLocation>
        <location evidence="1">Cell membrane</location>
        <topology evidence="1">Multi-pass membrane protein</topology>
    </subcellularLocation>
</comment>
<evidence type="ECO:0000313" key="8">
    <source>
        <dbReference type="EMBL" id="GEC19366.1"/>
    </source>
</evidence>
<dbReference type="EMBL" id="BJNG01000014">
    <property type="protein sequence ID" value="GEC19366.1"/>
    <property type="molecule type" value="Genomic_DNA"/>
</dbReference>
<feature type="transmembrane region" description="Helical" evidence="7">
    <location>
        <begin position="382"/>
        <end position="402"/>
    </location>
</feature>
<evidence type="ECO:0000256" key="1">
    <source>
        <dbReference type="ARBA" id="ARBA00004651"/>
    </source>
</evidence>